<feature type="domain" description="Plastocyanin-like" evidence="8">
    <location>
        <begin position="64"/>
        <end position="177"/>
    </location>
</feature>
<dbReference type="GO" id="GO:0005507">
    <property type="term" value="F:copper ion binding"/>
    <property type="evidence" value="ECO:0007669"/>
    <property type="project" value="InterPro"/>
</dbReference>
<sequence length="616" mass="69166">MFFSRRVLLGALSCLALAWAESIDASLWPTSNRGLVQPRLEQLTLSSQFKITNKPTTRIYDFTVSMQEGAPDGFYRQMLVVNGQYPGPTIEANEGDTIIVNVKNELKVGTSLHWHGLNQKGTAWMDGPAGITQCPIPPGSFFTYKFKVEEQFGTFWWHAHAGGQLADGVHGAFIVHSVRDPLKRGVHYDYDQVLIMGDWYHNTSAEIQRALDSPRGYQGNQAAPPPISAMFNGFGTWDCQKFGSPKTCFTREPYELQVYPNKRYRLRIINTAAHGTFSPLEPGLQLTWVAAMIYNSVDGHTLDVIEADDTGVSSPEATGLHRVKSHNGQRYSALLKTDQGKAGDVFWMRAELHPSCFPYLTPEVTNTTLAILRYVDEKPYVKPTKHLPTTRDWKDSLGDDCKDIESSALVPIMRQDPPVHVSQQGIFNTRVGRLDTSDGPVTRFFMNNVTFNHLWYRPVLYDVVEGRDVNNSNIMGMTFDEPQGADIIINNLDPFVHPYHLHGMTSWIVAEGAGELTMDMYRNLRFNTDNPLRRDTHTIPGRSWAVLRVATDNPGVWFIHCHIDWHLGHGFAGVVVIQPDAVRKFNIPKSSTNLCKHIPPGLDANSTTLGRRNVGF</sequence>
<dbReference type="CDD" id="cd13857">
    <property type="entry name" value="CuRO_1_Diphenol_Ox"/>
    <property type="match status" value="1"/>
</dbReference>
<dbReference type="Pfam" id="PF07731">
    <property type="entry name" value="Cu-oxidase_2"/>
    <property type="match status" value="1"/>
</dbReference>
<dbReference type="OrthoDB" id="2121828at2759"/>
<dbReference type="CDD" id="cd13904">
    <property type="entry name" value="CuRO_3_Diphenol_Ox"/>
    <property type="match status" value="1"/>
</dbReference>
<dbReference type="InterPro" id="IPR001117">
    <property type="entry name" value="Cu-oxidase_2nd"/>
</dbReference>
<evidence type="ECO:0000313" key="9">
    <source>
        <dbReference type="EMBL" id="KAB5592281.1"/>
    </source>
</evidence>
<dbReference type="Pfam" id="PF07732">
    <property type="entry name" value="Cu-oxidase_3"/>
    <property type="match status" value="1"/>
</dbReference>
<dbReference type="AlphaFoldDB" id="A0A5N5QLA7"/>
<name>A0A5N5QLA7_9AGAM</name>
<proteinExistence type="inferred from homology"/>
<evidence type="ECO:0000256" key="5">
    <source>
        <dbReference type="SAM" id="SignalP"/>
    </source>
</evidence>
<evidence type="ECO:0000313" key="10">
    <source>
        <dbReference type="Proteomes" id="UP000383932"/>
    </source>
</evidence>
<keyword evidence="10" id="KW-1185">Reference proteome</keyword>
<comment type="caution">
    <text evidence="9">The sequence shown here is derived from an EMBL/GenBank/DDBJ whole genome shotgun (WGS) entry which is preliminary data.</text>
</comment>
<comment type="similarity">
    <text evidence="1">Belongs to the multicopper oxidase family.</text>
</comment>
<reference evidence="9 10" key="1">
    <citation type="journal article" date="2019" name="Fungal Biol. Biotechnol.">
        <title>Draft genome sequence of fastidious pathogen Ceratobasidium theobromae, which causes vascular-streak dieback in Theobroma cacao.</title>
        <authorList>
            <person name="Ali S.S."/>
            <person name="Asman A."/>
            <person name="Shao J."/>
            <person name="Firmansyah A.P."/>
            <person name="Susilo A.W."/>
            <person name="Rosmana A."/>
            <person name="McMahon P."/>
            <person name="Junaid M."/>
            <person name="Guest D."/>
            <person name="Kheng T.Y."/>
            <person name="Meinhardt L.W."/>
            <person name="Bailey B.A."/>
        </authorList>
    </citation>
    <scope>NUCLEOTIDE SEQUENCE [LARGE SCALE GENOMIC DNA]</scope>
    <source>
        <strain evidence="9 10">CT2</strain>
    </source>
</reference>
<dbReference type="SUPFAM" id="SSF49503">
    <property type="entry name" value="Cupredoxins"/>
    <property type="match status" value="3"/>
</dbReference>
<evidence type="ECO:0000256" key="4">
    <source>
        <dbReference type="ARBA" id="ARBA00023180"/>
    </source>
</evidence>
<dbReference type="InterPro" id="IPR011707">
    <property type="entry name" value="Cu-oxidase-like_N"/>
</dbReference>
<protein>
    <recommendedName>
        <fullName evidence="11">Multi-copper oxidase laccase-like protein</fullName>
    </recommendedName>
</protein>
<feature type="domain" description="Plastocyanin-like" evidence="6">
    <location>
        <begin position="192"/>
        <end position="374"/>
    </location>
</feature>
<evidence type="ECO:0000259" key="8">
    <source>
        <dbReference type="Pfam" id="PF07732"/>
    </source>
</evidence>
<keyword evidence="4" id="KW-0325">Glycoprotein</keyword>
<dbReference type="PANTHER" id="PTHR11709:SF414">
    <property type="entry name" value="ADR239WP"/>
    <property type="match status" value="1"/>
</dbReference>
<dbReference type="GO" id="GO:0016491">
    <property type="term" value="F:oxidoreductase activity"/>
    <property type="evidence" value="ECO:0007669"/>
    <property type="project" value="InterPro"/>
</dbReference>
<evidence type="ECO:0000259" key="7">
    <source>
        <dbReference type="Pfam" id="PF07731"/>
    </source>
</evidence>
<feature type="domain" description="Plastocyanin-like" evidence="7">
    <location>
        <begin position="472"/>
        <end position="580"/>
    </location>
</feature>
<gene>
    <name evidence="9" type="ORF">CTheo_4268</name>
</gene>
<dbReference type="PANTHER" id="PTHR11709">
    <property type="entry name" value="MULTI-COPPER OXIDASE"/>
    <property type="match status" value="1"/>
</dbReference>
<dbReference type="EMBL" id="SSOP01000070">
    <property type="protein sequence ID" value="KAB5592281.1"/>
    <property type="molecule type" value="Genomic_DNA"/>
</dbReference>
<dbReference type="InterPro" id="IPR045087">
    <property type="entry name" value="Cu-oxidase_fam"/>
</dbReference>
<organism evidence="9 10">
    <name type="scientific">Ceratobasidium theobromae</name>
    <dbReference type="NCBI Taxonomy" id="1582974"/>
    <lineage>
        <taxon>Eukaryota</taxon>
        <taxon>Fungi</taxon>
        <taxon>Dikarya</taxon>
        <taxon>Basidiomycota</taxon>
        <taxon>Agaricomycotina</taxon>
        <taxon>Agaricomycetes</taxon>
        <taxon>Cantharellales</taxon>
        <taxon>Ceratobasidiaceae</taxon>
        <taxon>Ceratobasidium</taxon>
    </lineage>
</organism>
<evidence type="ECO:0000256" key="3">
    <source>
        <dbReference type="ARBA" id="ARBA00023157"/>
    </source>
</evidence>
<dbReference type="Pfam" id="PF00394">
    <property type="entry name" value="Cu-oxidase"/>
    <property type="match status" value="1"/>
</dbReference>
<accession>A0A5N5QLA7</accession>
<keyword evidence="5" id="KW-0732">Signal</keyword>
<evidence type="ECO:0000259" key="6">
    <source>
        <dbReference type="Pfam" id="PF00394"/>
    </source>
</evidence>
<keyword evidence="3" id="KW-1015">Disulfide bond</keyword>
<dbReference type="Gene3D" id="2.60.40.420">
    <property type="entry name" value="Cupredoxins - blue copper proteins"/>
    <property type="match status" value="3"/>
</dbReference>
<evidence type="ECO:0008006" key="11">
    <source>
        <dbReference type="Google" id="ProtNLM"/>
    </source>
</evidence>
<evidence type="ECO:0000256" key="1">
    <source>
        <dbReference type="ARBA" id="ARBA00010609"/>
    </source>
</evidence>
<dbReference type="InterPro" id="IPR008972">
    <property type="entry name" value="Cupredoxin"/>
</dbReference>
<keyword evidence="2" id="KW-0186">Copper</keyword>
<evidence type="ECO:0000256" key="2">
    <source>
        <dbReference type="ARBA" id="ARBA00023008"/>
    </source>
</evidence>
<dbReference type="InterPro" id="IPR011706">
    <property type="entry name" value="Cu-oxidase_C"/>
</dbReference>
<dbReference type="Proteomes" id="UP000383932">
    <property type="component" value="Unassembled WGS sequence"/>
</dbReference>
<feature type="signal peptide" evidence="5">
    <location>
        <begin position="1"/>
        <end position="20"/>
    </location>
</feature>
<feature type="chain" id="PRO_5024321168" description="Multi-copper oxidase laccase-like protein" evidence="5">
    <location>
        <begin position="21"/>
        <end position="616"/>
    </location>
</feature>